<dbReference type="Pfam" id="PF22624">
    <property type="entry name" value="AASDHPPT_N"/>
    <property type="match status" value="1"/>
</dbReference>
<feature type="domain" description="4'-phosphopantetheinyl transferase N-terminal" evidence="3">
    <location>
        <begin position="38"/>
        <end position="128"/>
    </location>
</feature>
<dbReference type="GO" id="GO:0005829">
    <property type="term" value="C:cytosol"/>
    <property type="evidence" value="ECO:0007669"/>
    <property type="project" value="TreeGrafter"/>
</dbReference>
<evidence type="ECO:0000256" key="2">
    <source>
        <dbReference type="ARBA" id="ARBA00022679"/>
    </source>
</evidence>
<name>A0AAN6RHW6_9PLEO</name>
<protein>
    <recommendedName>
        <fullName evidence="1">holo-[acyl-carrier-protein] synthase</fullName>
        <ecNumber evidence="1">2.7.8.7</ecNumber>
    </recommendedName>
</protein>
<dbReference type="InterPro" id="IPR037143">
    <property type="entry name" value="4-PPantetheinyl_Trfase_dom_sf"/>
</dbReference>
<gene>
    <name evidence="4" type="ORF">GRF29_28g1380832</name>
</gene>
<evidence type="ECO:0000313" key="4">
    <source>
        <dbReference type="EMBL" id="KAK3213890.1"/>
    </source>
</evidence>
<dbReference type="GO" id="GO:0019878">
    <property type="term" value="P:lysine biosynthetic process via aminoadipic acid"/>
    <property type="evidence" value="ECO:0007669"/>
    <property type="project" value="TreeGrafter"/>
</dbReference>
<sequence length="348" mass="39903">MTRPERELDITYWLLDTRSLWPGQKIADAFPDSPPAQAAHELQLISPAEREAVTRKYHVADARMSLASALLKRLFVSKTLGIPWTQVRYGRKRDPTHGKPCALLPDGSQAPIEFNVTHQNGLVALVGCNDPDAELGVDLVCTNERVDYAYKLIDREGLDGWVDIYEDIFSDEEMWDMKYNVDPFPLLDGTEITAEMLGRYDRVCKRGQLITATLPSGEMRTFSSDLLIDAKLRKFYVYWCFKEAYIKLDGEALLAKWIRELEFKNVRAPRQGSPARCAVYGTWGERVCDSEAWLKRKRLLDVRLEIQSFEENFMIGVAAKPADRLPEYLTDFTNLHLEHDVLEFAKSF</sequence>
<keyword evidence="5" id="KW-1185">Reference proteome</keyword>
<organism evidence="4 5">
    <name type="scientific">Pseudopithomyces chartarum</name>
    <dbReference type="NCBI Taxonomy" id="1892770"/>
    <lineage>
        <taxon>Eukaryota</taxon>
        <taxon>Fungi</taxon>
        <taxon>Dikarya</taxon>
        <taxon>Ascomycota</taxon>
        <taxon>Pezizomycotina</taxon>
        <taxon>Dothideomycetes</taxon>
        <taxon>Pleosporomycetidae</taxon>
        <taxon>Pleosporales</taxon>
        <taxon>Massarineae</taxon>
        <taxon>Didymosphaeriaceae</taxon>
        <taxon>Pseudopithomyces</taxon>
    </lineage>
</organism>
<dbReference type="InterPro" id="IPR055066">
    <property type="entry name" value="AASDHPPT_N"/>
</dbReference>
<dbReference type="GO" id="GO:0008897">
    <property type="term" value="F:holo-[acyl-carrier-protein] synthase activity"/>
    <property type="evidence" value="ECO:0007669"/>
    <property type="project" value="UniProtKB-EC"/>
</dbReference>
<accession>A0AAN6RHW6</accession>
<evidence type="ECO:0000256" key="1">
    <source>
        <dbReference type="ARBA" id="ARBA00013172"/>
    </source>
</evidence>
<keyword evidence="2" id="KW-0808">Transferase</keyword>
<reference evidence="4 5" key="1">
    <citation type="submission" date="2021-02" db="EMBL/GenBank/DDBJ databases">
        <title>Genome assembly of Pseudopithomyces chartarum.</title>
        <authorList>
            <person name="Jauregui R."/>
            <person name="Singh J."/>
            <person name="Voisey C."/>
        </authorList>
    </citation>
    <scope>NUCLEOTIDE SEQUENCE [LARGE SCALE GENOMIC DNA]</scope>
    <source>
        <strain evidence="4 5">AGR01</strain>
    </source>
</reference>
<evidence type="ECO:0000313" key="5">
    <source>
        <dbReference type="Proteomes" id="UP001280581"/>
    </source>
</evidence>
<dbReference type="Gene3D" id="3.90.470.20">
    <property type="entry name" value="4'-phosphopantetheinyl transferase domain"/>
    <property type="match status" value="2"/>
</dbReference>
<comment type="caution">
    <text evidence="4">The sequence shown here is derived from an EMBL/GenBank/DDBJ whole genome shotgun (WGS) entry which is preliminary data.</text>
</comment>
<proteinExistence type="predicted"/>
<dbReference type="EC" id="2.7.8.7" evidence="1"/>
<dbReference type="GO" id="GO:0000287">
    <property type="term" value="F:magnesium ion binding"/>
    <property type="evidence" value="ECO:0007669"/>
    <property type="project" value="InterPro"/>
</dbReference>
<dbReference type="EMBL" id="WVTA01000004">
    <property type="protein sequence ID" value="KAK3213890.1"/>
    <property type="molecule type" value="Genomic_DNA"/>
</dbReference>
<dbReference type="AlphaFoldDB" id="A0AAN6RHW6"/>
<dbReference type="PANTHER" id="PTHR12215">
    <property type="entry name" value="PHOSPHOPANTETHEINE TRANSFERASE"/>
    <property type="match status" value="1"/>
</dbReference>
<dbReference type="SUPFAM" id="SSF56214">
    <property type="entry name" value="4'-phosphopantetheinyl transferase"/>
    <property type="match status" value="2"/>
</dbReference>
<evidence type="ECO:0000259" key="3">
    <source>
        <dbReference type="Pfam" id="PF22624"/>
    </source>
</evidence>
<dbReference type="PANTHER" id="PTHR12215:SF10">
    <property type="entry name" value="L-AMINOADIPATE-SEMIALDEHYDE DEHYDROGENASE-PHOSPHOPANTETHEINYL TRANSFERASE"/>
    <property type="match status" value="1"/>
</dbReference>
<dbReference type="InterPro" id="IPR050559">
    <property type="entry name" value="P-Pant_transferase_sf"/>
</dbReference>
<dbReference type="Proteomes" id="UP001280581">
    <property type="component" value="Unassembled WGS sequence"/>
</dbReference>